<keyword evidence="2" id="KW-1185">Reference proteome</keyword>
<proteinExistence type="predicted"/>
<name>A0ACC2P0X6_9HYME</name>
<dbReference type="EMBL" id="CM056742">
    <property type="protein sequence ID" value="KAJ8676174.1"/>
    <property type="molecule type" value="Genomic_DNA"/>
</dbReference>
<protein>
    <submittedName>
        <fullName evidence="1">Uncharacterized protein</fullName>
    </submittedName>
</protein>
<gene>
    <name evidence="1" type="ORF">QAD02_011960</name>
</gene>
<evidence type="ECO:0000313" key="1">
    <source>
        <dbReference type="EMBL" id="KAJ8676174.1"/>
    </source>
</evidence>
<sequence>MGRYNFVSKNLGGEVATEDKTDGEEPVVKSLYTERTCKLCLSSFGPGLVHKCNESTRTENLKRLLASSSDRSKAIVVSSELCTLSKKDEISQPNCPIAVSTLGRPMRVSIDPKSSTSSAVIPTEDIVKMQSVHNLSQRTTSGIVSTVRKATGRRKIVESRVKSKLKEAIHAVDEFFSVKNFNFTKNENGSCSEVTLTAVYCHDLKGLIEYVKNVRGLEQVLLKIGVDAGRGLLKICLSIQDSSHHGEVLSDESRAKKCRRTFSSNEFLDSGVKKLFIIGVVENCQENYENLSKLWYLIELNTIDGKYSVDLKIANIFSGIMTHASAFPCTWCHAPKSELHEKCNVPRTIATIKKHSFMWRKSGSEKFLSKKYLNCIHNPIFTGDPKKPLIEFIVPPELHLLIGILNYIYDHMVKELDRIASDWAKSSNVNRQIIHGGEGMICHFQWLSTKPFSIGEKIGKTEAKLEQEDGKVIIQAINGYINETDSFCAWKPEYLTGQGVTFEIAKGTATKALLMLDNGGSAYEEQTESMLLDS</sequence>
<reference evidence="1" key="1">
    <citation type="submission" date="2023-04" db="EMBL/GenBank/DDBJ databases">
        <title>A chromosome-level genome assembly of the parasitoid wasp Eretmocerus hayati.</title>
        <authorList>
            <person name="Zhong Y."/>
            <person name="Liu S."/>
            <person name="Liu Y."/>
        </authorList>
    </citation>
    <scope>NUCLEOTIDE SEQUENCE</scope>
    <source>
        <strain evidence="1">ZJU_SS_LIU_2023</strain>
    </source>
</reference>
<accession>A0ACC2P0X6</accession>
<dbReference type="Proteomes" id="UP001239111">
    <property type="component" value="Chromosome 2"/>
</dbReference>
<evidence type="ECO:0000313" key="2">
    <source>
        <dbReference type="Proteomes" id="UP001239111"/>
    </source>
</evidence>
<organism evidence="1 2">
    <name type="scientific">Eretmocerus hayati</name>
    <dbReference type="NCBI Taxonomy" id="131215"/>
    <lineage>
        <taxon>Eukaryota</taxon>
        <taxon>Metazoa</taxon>
        <taxon>Ecdysozoa</taxon>
        <taxon>Arthropoda</taxon>
        <taxon>Hexapoda</taxon>
        <taxon>Insecta</taxon>
        <taxon>Pterygota</taxon>
        <taxon>Neoptera</taxon>
        <taxon>Endopterygota</taxon>
        <taxon>Hymenoptera</taxon>
        <taxon>Apocrita</taxon>
        <taxon>Proctotrupomorpha</taxon>
        <taxon>Chalcidoidea</taxon>
        <taxon>Aphelinidae</taxon>
        <taxon>Aphelininae</taxon>
        <taxon>Eretmocerus</taxon>
    </lineage>
</organism>
<comment type="caution">
    <text evidence="1">The sequence shown here is derived from an EMBL/GenBank/DDBJ whole genome shotgun (WGS) entry which is preliminary data.</text>
</comment>